<name>A0A8S9FHU3_BRACR</name>
<gene>
    <name evidence="3" type="ORF">F2Q68_00036049</name>
    <name evidence="2" type="ORF">F2Q70_00031613</name>
</gene>
<accession>A0A8S9FHU3</accession>
<evidence type="ECO:0000313" key="3">
    <source>
        <dbReference type="EMBL" id="KAF2549703.1"/>
    </source>
</evidence>
<reference evidence="2" key="1">
    <citation type="submission" date="2019-12" db="EMBL/GenBank/DDBJ databases">
        <title>Genome sequencing and annotation of Brassica cretica.</title>
        <authorList>
            <person name="Studholme D.J."/>
            <person name="Sarris P.F."/>
        </authorList>
    </citation>
    <scope>NUCLEOTIDE SEQUENCE</scope>
    <source>
        <strain evidence="3">PFS-001/15</strain>
        <strain evidence="2">PFS-102/07</strain>
        <tissue evidence="2">Leaf</tissue>
    </source>
</reference>
<dbReference type="EMBL" id="QGKY02002305">
    <property type="protein sequence ID" value="KAF2531916.1"/>
    <property type="molecule type" value="Genomic_DNA"/>
</dbReference>
<proteinExistence type="predicted"/>
<dbReference type="AlphaFoldDB" id="A0A8S9FHU3"/>
<protein>
    <submittedName>
        <fullName evidence="2">Uncharacterized protein</fullName>
    </submittedName>
</protein>
<evidence type="ECO:0000313" key="2">
    <source>
        <dbReference type="EMBL" id="KAF2531916.1"/>
    </source>
</evidence>
<keyword evidence="1" id="KW-1133">Transmembrane helix</keyword>
<comment type="caution">
    <text evidence="2">The sequence shown here is derived from an EMBL/GenBank/DDBJ whole genome shotgun (WGS) entry which is preliminary data.</text>
</comment>
<sequence>MISRGVLGAGGGVLRVAGYVQQRQFPIIGSYYVLNSAKSTCLLFLVAAFMWALLSGDCSFIRQLMYQTVFPL</sequence>
<dbReference type="EMBL" id="QGKW02001988">
    <property type="protein sequence ID" value="KAF2549703.1"/>
    <property type="molecule type" value="Genomic_DNA"/>
</dbReference>
<dbReference type="Proteomes" id="UP000712281">
    <property type="component" value="Unassembled WGS sequence"/>
</dbReference>
<organism evidence="2">
    <name type="scientific">Brassica cretica</name>
    <name type="common">Mustard</name>
    <dbReference type="NCBI Taxonomy" id="69181"/>
    <lineage>
        <taxon>Eukaryota</taxon>
        <taxon>Viridiplantae</taxon>
        <taxon>Streptophyta</taxon>
        <taxon>Embryophyta</taxon>
        <taxon>Tracheophyta</taxon>
        <taxon>Spermatophyta</taxon>
        <taxon>Magnoliopsida</taxon>
        <taxon>eudicotyledons</taxon>
        <taxon>Gunneridae</taxon>
        <taxon>Pentapetalae</taxon>
        <taxon>rosids</taxon>
        <taxon>malvids</taxon>
        <taxon>Brassicales</taxon>
        <taxon>Brassicaceae</taxon>
        <taxon>Brassiceae</taxon>
        <taxon>Brassica</taxon>
    </lineage>
</organism>
<keyword evidence="1" id="KW-0472">Membrane</keyword>
<evidence type="ECO:0000256" key="1">
    <source>
        <dbReference type="SAM" id="Phobius"/>
    </source>
</evidence>
<feature type="transmembrane region" description="Helical" evidence="1">
    <location>
        <begin position="32"/>
        <end position="54"/>
    </location>
</feature>
<keyword evidence="1" id="KW-0812">Transmembrane</keyword>